<reference evidence="3" key="1">
    <citation type="journal article" date="2007" name="PLoS Biol.">
        <title>Rate of evolution in brain-expressed genes in humans and other primates.</title>
        <authorList>
            <person name="Wang H.-Y."/>
            <person name="Chien H.-C."/>
            <person name="Osada N."/>
            <person name="Hashimoto K."/>
            <person name="Sugano S."/>
            <person name="Gojobori T."/>
            <person name="Chou C.-K."/>
            <person name="Tsai S.-F."/>
            <person name="Wu C.-I."/>
            <person name="Shen C.-K.J."/>
        </authorList>
    </citation>
    <scope>NUCLEOTIDE SEQUENCE</scope>
</reference>
<proteinExistence type="evidence at transcript level"/>
<feature type="signal peptide" evidence="2">
    <location>
        <begin position="1"/>
        <end position="25"/>
    </location>
</feature>
<protein>
    <submittedName>
        <fullName evidence="3">Macaca fascicularis brain cDNA clone: QtrA-18902, similar to human hypothetical protein FLJ10597 (FLJ10597), mRNA, RefSeq: NM_018150.2</fullName>
    </submittedName>
</protein>
<evidence type="ECO:0000256" key="1">
    <source>
        <dbReference type="SAM" id="MobiDB-lite"/>
    </source>
</evidence>
<name>I7GA33_MACFA</name>
<dbReference type="AlphaFoldDB" id="I7GA33"/>
<evidence type="ECO:0000313" key="3">
    <source>
        <dbReference type="EMBL" id="BAE91774.1"/>
    </source>
</evidence>
<feature type="chain" id="PRO_5003709639" evidence="2">
    <location>
        <begin position="26"/>
        <end position="108"/>
    </location>
</feature>
<evidence type="ECO:0000256" key="2">
    <source>
        <dbReference type="SAM" id="SignalP"/>
    </source>
</evidence>
<keyword evidence="2" id="KW-0732">Signal</keyword>
<feature type="region of interest" description="Disordered" evidence="1">
    <location>
        <begin position="88"/>
        <end position="108"/>
    </location>
</feature>
<sequence length="108" mass="12131">MKGRGKAPAWLRMMLWTSSMRTTTALRSMNGVGRSGYGPPLFWKVASEALASSCAAAKRTRTVMRTWMWMGMTLWSMGSHNIQRLMSSPAQARSLVKPRRERHSGVQS</sequence>
<dbReference type="EMBL" id="AB174712">
    <property type="protein sequence ID" value="BAE91774.1"/>
    <property type="molecule type" value="mRNA"/>
</dbReference>
<organism evidence="3">
    <name type="scientific">Macaca fascicularis</name>
    <name type="common">Crab-eating macaque</name>
    <name type="synonym">Cynomolgus monkey</name>
    <dbReference type="NCBI Taxonomy" id="9541"/>
    <lineage>
        <taxon>Eukaryota</taxon>
        <taxon>Metazoa</taxon>
        <taxon>Chordata</taxon>
        <taxon>Craniata</taxon>
        <taxon>Vertebrata</taxon>
        <taxon>Euteleostomi</taxon>
        <taxon>Mammalia</taxon>
        <taxon>Eutheria</taxon>
        <taxon>Euarchontoglires</taxon>
        <taxon>Primates</taxon>
        <taxon>Haplorrhini</taxon>
        <taxon>Catarrhini</taxon>
        <taxon>Cercopithecidae</taxon>
        <taxon>Cercopithecinae</taxon>
        <taxon>Macaca</taxon>
    </lineage>
</organism>
<accession>I7GA33</accession>